<dbReference type="InterPro" id="IPR000719">
    <property type="entry name" value="Prot_kinase_dom"/>
</dbReference>
<comment type="catalytic activity">
    <reaction evidence="11">
        <text>L-seryl-[protein] + ATP = O-phospho-L-seryl-[protein] + ADP + H(+)</text>
        <dbReference type="Rhea" id="RHEA:17989"/>
        <dbReference type="Rhea" id="RHEA-COMP:9863"/>
        <dbReference type="Rhea" id="RHEA-COMP:11604"/>
        <dbReference type="ChEBI" id="CHEBI:15378"/>
        <dbReference type="ChEBI" id="CHEBI:29999"/>
        <dbReference type="ChEBI" id="CHEBI:30616"/>
        <dbReference type="ChEBI" id="CHEBI:83421"/>
        <dbReference type="ChEBI" id="CHEBI:456216"/>
        <dbReference type="EC" id="2.7.11.1"/>
    </reaction>
</comment>
<dbReference type="GO" id="GO:0004674">
    <property type="term" value="F:protein serine/threonine kinase activity"/>
    <property type="evidence" value="ECO:0007669"/>
    <property type="project" value="UniProtKB-KW"/>
</dbReference>
<keyword evidence="3" id="KW-0963">Cytoplasm</keyword>
<keyword evidence="9" id="KW-0067">ATP-binding</keyword>
<feature type="domain" description="Protein kinase" evidence="13">
    <location>
        <begin position="46"/>
        <end position="330"/>
    </location>
</feature>
<name>A0A4S8ZYT4_AURPU</name>
<feature type="compositionally biased region" description="Basic and acidic residues" evidence="12">
    <location>
        <begin position="816"/>
        <end position="843"/>
    </location>
</feature>
<feature type="compositionally biased region" description="Polar residues" evidence="12">
    <location>
        <begin position="520"/>
        <end position="542"/>
    </location>
</feature>
<evidence type="ECO:0000256" key="12">
    <source>
        <dbReference type="SAM" id="MobiDB-lite"/>
    </source>
</evidence>
<dbReference type="Proteomes" id="UP000304951">
    <property type="component" value="Unassembled WGS sequence"/>
</dbReference>
<comment type="catalytic activity">
    <reaction evidence="10">
        <text>L-threonyl-[protein] + ATP = O-phospho-L-threonyl-[protein] + ADP + H(+)</text>
        <dbReference type="Rhea" id="RHEA:46608"/>
        <dbReference type="Rhea" id="RHEA-COMP:11060"/>
        <dbReference type="Rhea" id="RHEA-COMP:11605"/>
        <dbReference type="ChEBI" id="CHEBI:15378"/>
        <dbReference type="ChEBI" id="CHEBI:30013"/>
        <dbReference type="ChEBI" id="CHEBI:30616"/>
        <dbReference type="ChEBI" id="CHEBI:61977"/>
        <dbReference type="ChEBI" id="CHEBI:456216"/>
        <dbReference type="EC" id="2.7.11.1"/>
    </reaction>
</comment>
<dbReference type="Pfam" id="PF00069">
    <property type="entry name" value="Pkinase"/>
    <property type="match status" value="1"/>
</dbReference>
<dbReference type="SMART" id="SM00220">
    <property type="entry name" value="S_TKc"/>
    <property type="match status" value="1"/>
</dbReference>
<evidence type="ECO:0000313" key="14">
    <source>
        <dbReference type="EMBL" id="THV69721.1"/>
    </source>
</evidence>
<dbReference type="PANTHER" id="PTHR22967">
    <property type="entry name" value="SERINE/THREONINE PROTEIN KINASE"/>
    <property type="match status" value="1"/>
</dbReference>
<feature type="compositionally biased region" description="Polar residues" evidence="12">
    <location>
        <begin position="446"/>
        <end position="459"/>
    </location>
</feature>
<dbReference type="PROSITE" id="PS00108">
    <property type="entry name" value="PROTEIN_KINASE_ST"/>
    <property type="match status" value="1"/>
</dbReference>
<keyword evidence="7" id="KW-0547">Nucleotide-binding</keyword>
<evidence type="ECO:0000259" key="13">
    <source>
        <dbReference type="PROSITE" id="PS50011"/>
    </source>
</evidence>
<dbReference type="PROSITE" id="PS50011">
    <property type="entry name" value="PROTEIN_KINASE_DOM"/>
    <property type="match status" value="1"/>
</dbReference>
<feature type="region of interest" description="Disordered" evidence="12">
    <location>
        <begin position="339"/>
        <end position="409"/>
    </location>
</feature>
<feature type="compositionally biased region" description="Low complexity" evidence="12">
    <location>
        <begin position="389"/>
        <end position="406"/>
    </location>
</feature>
<dbReference type="SUPFAM" id="SSF56112">
    <property type="entry name" value="Protein kinase-like (PK-like)"/>
    <property type="match status" value="1"/>
</dbReference>
<dbReference type="AlphaFoldDB" id="A0A4S8ZYT4"/>
<accession>A0A4S8ZYT4</accession>
<evidence type="ECO:0000256" key="1">
    <source>
        <dbReference type="ARBA" id="ARBA00004496"/>
    </source>
</evidence>
<feature type="region of interest" description="Disordered" evidence="12">
    <location>
        <begin position="748"/>
        <end position="928"/>
    </location>
</feature>
<evidence type="ECO:0000256" key="10">
    <source>
        <dbReference type="ARBA" id="ARBA00047899"/>
    </source>
</evidence>
<feature type="compositionally biased region" description="Basic and acidic residues" evidence="12">
    <location>
        <begin position="884"/>
        <end position="893"/>
    </location>
</feature>
<evidence type="ECO:0000256" key="7">
    <source>
        <dbReference type="ARBA" id="ARBA00022741"/>
    </source>
</evidence>
<dbReference type="GO" id="GO:0000147">
    <property type="term" value="P:actin cortical patch assembly"/>
    <property type="evidence" value="ECO:0007669"/>
    <property type="project" value="TreeGrafter"/>
</dbReference>
<sequence>MPIAPVMAAAYSASAPGTVPPAMSSSSAPPGTFAPGTKVQVGSHRVVIEKYFSEGGFAHVYTVKVPPKDGSAKPTIAVLKRVAVPDKDALANMRTEVETMKKLQGHKHIVTYIDSHASQLKGGGYEVFLLMEFCSGGGLIDFMNTRLQHRLTEPEILHIFGDVSEGVATMHYLKPPLLHRDLKVENVLITNSTKGAIYKLCDFGSTAPPRPAATNAQEGRIIEEDIQRHTTMQYRSPEMVDVWRRQPIDEKSDIWALGVLLYKLCYYTTPFEEVGQMAILNASFKYPHYPPFSSRLKALIGSCLREDPRQRPNIYQVVTEVCSMRGTPIPIKDIYAQRTQSEAGRNQKLPDITSPVASPPPAGISHASPIKQKQYIPEIAPMRRGRPTAAPQPVAAKQSAASAKSSDPFAALDSASNTIRSRAVDELSAKFPSLDEFSIAHESGGFNFSSSKPQRNDPATSALADEVFARPASARDTPPPKPESASTQKPGQSANPQAAPKAEAPPKPKTLMHQPAPQRPNYSSAGTMTSPSPTISAQSTQPALPKMPDVSKRPIWRVPDHSRSSSQPRASPLAQKEADRLQPSAPPAQRPVLLDSHRSKSQTATMTLAKQTTSSRPSLEGHRPSFGYEDNISRARSANSRPRPVSAAYVDSNLDYLREQEAERKRPSLEIRRSSRSIRSTDINFDDAANIESDADYLRSLESNEGLSRRSSGKDASHKKRSSMSSLSFSGTKTMLSGRFNDAFKRFEQPSADLKAQKSGRGSESGFRTPSPNPAMQLEGNLLSPISGSDTNETPRRPEAATTDLADLIETEDLPPEMRREMERLQLAQEEKRVAAAAAEHRSRGGAPPVPSKANMIQQRVQSLLDDGQKSPVRKRQAEGYGRFTERPEEEPARQATPNIQPTAKRAPPPVARKPATPVPASVPASGEVDMNLRYHKVRQSQSFPTPAGTYPLEHTVSAPAQRTGPAPRPSAPVKPASLKTGGSTMLQGRPPSSGMTSPVYSQASGAARGPSLAALIARDNEGVAGAGAGASTGMDQGMRQESDFANQSDFDDWQADFSKRYPSLSGIEMVEREIAATGGGRDAGRRGMRVRDV</sequence>
<evidence type="ECO:0000256" key="6">
    <source>
        <dbReference type="ARBA" id="ARBA00022679"/>
    </source>
</evidence>
<dbReference type="GO" id="GO:0005737">
    <property type="term" value="C:cytoplasm"/>
    <property type="evidence" value="ECO:0007669"/>
    <property type="project" value="UniProtKB-SubCell"/>
</dbReference>
<dbReference type="GO" id="GO:0005524">
    <property type="term" value="F:ATP binding"/>
    <property type="evidence" value="ECO:0007669"/>
    <property type="project" value="UniProtKB-KW"/>
</dbReference>
<dbReference type="InterPro" id="IPR008271">
    <property type="entry name" value="Ser/Thr_kinase_AS"/>
</dbReference>
<comment type="subcellular location">
    <subcellularLocation>
        <location evidence="1">Cytoplasm</location>
    </subcellularLocation>
</comment>
<evidence type="ECO:0000313" key="17">
    <source>
        <dbReference type="Proteomes" id="UP000308802"/>
    </source>
</evidence>
<dbReference type="CDD" id="cd14037">
    <property type="entry name" value="STKc_NAK_like"/>
    <property type="match status" value="1"/>
</dbReference>
<evidence type="ECO:0000256" key="11">
    <source>
        <dbReference type="ARBA" id="ARBA00048679"/>
    </source>
</evidence>
<evidence type="ECO:0000256" key="8">
    <source>
        <dbReference type="ARBA" id="ARBA00022777"/>
    </source>
</evidence>
<keyword evidence="8" id="KW-0418">Kinase</keyword>
<feature type="compositionally biased region" description="Polar residues" evidence="12">
    <location>
        <begin position="701"/>
        <end position="710"/>
    </location>
</feature>
<dbReference type="EMBL" id="QZAF01000237">
    <property type="protein sequence ID" value="THV69721.1"/>
    <property type="molecule type" value="Genomic_DNA"/>
</dbReference>
<dbReference type="GO" id="GO:0007015">
    <property type="term" value="P:actin filament organization"/>
    <property type="evidence" value="ECO:0007669"/>
    <property type="project" value="TreeGrafter"/>
</dbReference>
<proteinExistence type="predicted"/>
<keyword evidence="4" id="KW-0723">Serine/threonine-protein kinase</keyword>
<evidence type="ECO:0000256" key="9">
    <source>
        <dbReference type="ARBA" id="ARBA00022840"/>
    </source>
</evidence>
<dbReference type="Gene3D" id="1.10.510.10">
    <property type="entry name" value="Transferase(Phosphotransferase) domain 1"/>
    <property type="match status" value="1"/>
</dbReference>
<evidence type="ECO:0000256" key="3">
    <source>
        <dbReference type="ARBA" id="ARBA00022490"/>
    </source>
</evidence>
<feature type="compositionally biased region" description="Low complexity" evidence="12">
    <location>
        <begin position="634"/>
        <end position="648"/>
    </location>
</feature>
<evidence type="ECO:0000256" key="5">
    <source>
        <dbReference type="ARBA" id="ARBA00022553"/>
    </source>
</evidence>
<dbReference type="InterPro" id="IPR011009">
    <property type="entry name" value="Kinase-like_dom_sf"/>
</dbReference>
<reference evidence="16 17" key="1">
    <citation type="submission" date="2018-10" db="EMBL/GenBank/DDBJ databases">
        <title>Fifty Aureobasidium pullulans genomes reveal a recombining polyextremotolerant generalist.</title>
        <authorList>
            <person name="Gostincar C."/>
            <person name="Turk M."/>
            <person name="Zajc J."/>
            <person name="Gunde-Cimerman N."/>
        </authorList>
    </citation>
    <scope>NUCLEOTIDE SEQUENCE [LARGE SCALE GENOMIC DNA]</scope>
    <source>
        <strain evidence="15 17">EXF-10659</strain>
        <strain evidence="14 16">EXF-11900</strain>
    </source>
</reference>
<comment type="caution">
    <text evidence="15">The sequence shown here is derived from an EMBL/GenBank/DDBJ whole genome shotgun (WGS) entry which is preliminary data.</text>
</comment>
<feature type="compositionally biased region" description="Low complexity" evidence="12">
    <location>
        <begin position="913"/>
        <end position="926"/>
    </location>
</feature>
<dbReference type="EC" id="2.7.11.1" evidence="2"/>
<feature type="compositionally biased region" description="Polar residues" evidence="12">
    <location>
        <begin position="760"/>
        <end position="770"/>
    </location>
</feature>
<feature type="compositionally biased region" description="Low complexity" evidence="12">
    <location>
        <begin position="723"/>
        <end position="733"/>
    </location>
</feature>
<keyword evidence="5" id="KW-0597">Phosphoprotein</keyword>
<feature type="compositionally biased region" description="Polar residues" evidence="12">
    <location>
        <begin position="601"/>
        <end position="617"/>
    </location>
</feature>
<feature type="compositionally biased region" description="Polar residues" evidence="12">
    <location>
        <begin position="484"/>
        <end position="493"/>
    </location>
</feature>
<evidence type="ECO:0000313" key="15">
    <source>
        <dbReference type="EMBL" id="THW71628.1"/>
    </source>
</evidence>
<organism evidence="15 17">
    <name type="scientific">Aureobasidium pullulans</name>
    <name type="common">Black yeast</name>
    <name type="synonym">Pullularia pullulans</name>
    <dbReference type="NCBI Taxonomy" id="5580"/>
    <lineage>
        <taxon>Eukaryota</taxon>
        <taxon>Fungi</taxon>
        <taxon>Dikarya</taxon>
        <taxon>Ascomycota</taxon>
        <taxon>Pezizomycotina</taxon>
        <taxon>Dothideomycetes</taxon>
        <taxon>Dothideomycetidae</taxon>
        <taxon>Dothideales</taxon>
        <taxon>Saccotheciaceae</taxon>
        <taxon>Aureobasidium</taxon>
    </lineage>
</organism>
<dbReference type="FunFam" id="1.10.510.10:FF:000441">
    <property type="entry name" value="Serine/threonine protein kinase"/>
    <property type="match status" value="1"/>
</dbReference>
<evidence type="ECO:0000256" key="4">
    <source>
        <dbReference type="ARBA" id="ARBA00022527"/>
    </source>
</evidence>
<protein>
    <recommendedName>
        <fullName evidence="2">non-specific serine/threonine protein kinase</fullName>
        <ecNumber evidence="2">2.7.11.1</ecNumber>
    </recommendedName>
</protein>
<evidence type="ECO:0000313" key="16">
    <source>
        <dbReference type="Proteomes" id="UP000304951"/>
    </source>
</evidence>
<dbReference type="PANTHER" id="PTHR22967:SF57">
    <property type="entry name" value="AUXILIN, ISOFORM A-RELATED"/>
    <property type="match status" value="1"/>
</dbReference>
<dbReference type="Proteomes" id="UP000308802">
    <property type="component" value="Unassembled WGS sequence"/>
</dbReference>
<dbReference type="EMBL" id="QZAO01000281">
    <property type="protein sequence ID" value="THW71628.1"/>
    <property type="molecule type" value="Genomic_DNA"/>
</dbReference>
<gene>
    <name evidence="15" type="ORF">D6D19_07222</name>
    <name evidence="14" type="ORF">D6D28_05681</name>
</gene>
<evidence type="ECO:0000256" key="2">
    <source>
        <dbReference type="ARBA" id="ARBA00012513"/>
    </source>
</evidence>
<feature type="region of interest" description="Disordered" evidence="12">
    <location>
        <begin position="446"/>
        <end position="686"/>
    </location>
</feature>
<feature type="compositionally biased region" description="Polar residues" evidence="12">
    <location>
        <begin position="994"/>
        <end position="1005"/>
    </location>
</feature>
<keyword evidence="6" id="KW-0808">Transferase</keyword>
<feature type="region of interest" description="Disordered" evidence="12">
    <location>
        <begin position="701"/>
        <end position="733"/>
    </location>
</feature>
<feature type="region of interest" description="Disordered" evidence="12">
    <location>
        <begin position="941"/>
        <end position="1005"/>
    </location>
</feature>
<feature type="compositionally biased region" description="Basic and acidic residues" evidence="12">
    <location>
        <begin position="656"/>
        <end position="673"/>
    </location>
</feature>